<evidence type="ECO:0000256" key="2">
    <source>
        <dbReference type="ARBA" id="ARBA00022438"/>
    </source>
</evidence>
<name>A0ABY7JQR0_9FIRM</name>
<dbReference type="InterPro" id="IPR001714">
    <property type="entry name" value="Pept_M24_MAP"/>
</dbReference>
<feature type="domain" description="Peptidase M24" evidence="8">
    <location>
        <begin position="51"/>
        <end position="280"/>
    </location>
</feature>
<dbReference type="InterPro" id="IPR000994">
    <property type="entry name" value="Pept_M24"/>
</dbReference>
<protein>
    <recommendedName>
        <fullName evidence="6 7">Methionine aminopeptidase</fullName>
        <shortName evidence="6">MAP</shortName>
        <shortName evidence="6">MetAP</shortName>
        <ecNumber evidence="6 7">3.4.11.18</ecNumber>
    </recommendedName>
    <alternativeName>
        <fullName evidence="6">Peptidase M</fullName>
    </alternativeName>
</protein>
<feature type="binding site" evidence="6">
    <location>
        <position position="145"/>
    </location>
    <ligand>
        <name>a divalent metal cation</name>
        <dbReference type="ChEBI" id="CHEBI:60240"/>
        <label>2</label>
        <note>catalytic</note>
    </ligand>
</feature>
<evidence type="ECO:0000313" key="10">
    <source>
        <dbReference type="Proteomes" id="UP001164187"/>
    </source>
</evidence>
<feature type="binding site" evidence="6">
    <location>
        <position position="273"/>
    </location>
    <ligand>
        <name>a divalent metal cation</name>
        <dbReference type="ChEBI" id="CHEBI:60240"/>
        <label>2</label>
        <note>catalytic</note>
    </ligand>
</feature>
<dbReference type="InterPro" id="IPR004027">
    <property type="entry name" value="SEC_C_motif"/>
</dbReference>
<sequence>MDSRNDKCWCGSGLKYKKCHMSLDEKIREYELKGHIVPERFNIKTAKDIEGIKISAKVNTGILDFLEGKIIAGMSTEDIDKLVYNYTIEHDAIPAPLNYEGFPKSCCTSINNEVCHGIPSEKVILKDGDIINVDISTIKNGYFSDASRMFMVGNVSDEARKLVEFTKECLEKGIEQVKPWGHIGDIGAAIKEHADEHGYSVVTMFGGHGIGNEFHEEPFVSHVGRRDTGMLMVPGMVFTIEPMINIGKANVYVDKENGWTSYTRDGSLSAQWEHQILVTEDGYELISW</sequence>
<dbReference type="HAMAP" id="MF_01974">
    <property type="entry name" value="MetAP_1"/>
    <property type="match status" value="1"/>
</dbReference>
<dbReference type="InterPro" id="IPR002467">
    <property type="entry name" value="Pept_M24A_MAP1"/>
</dbReference>
<dbReference type="GO" id="GO:0004239">
    <property type="term" value="F:initiator methionyl aminopeptidase activity"/>
    <property type="evidence" value="ECO:0007669"/>
    <property type="project" value="UniProtKB-EC"/>
</dbReference>
<dbReference type="PANTHER" id="PTHR43330">
    <property type="entry name" value="METHIONINE AMINOPEPTIDASE"/>
    <property type="match status" value="1"/>
</dbReference>
<dbReference type="Gene3D" id="3.90.230.10">
    <property type="entry name" value="Creatinase/methionine aminopeptidase superfamily"/>
    <property type="match status" value="1"/>
</dbReference>
<feature type="binding site" evidence="6">
    <location>
        <position position="208"/>
    </location>
    <ligand>
        <name>a divalent metal cation</name>
        <dbReference type="ChEBI" id="CHEBI:60240"/>
        <label>2</label>
        <note>catalytic</note>
    </ligand>
</feature>
<feature type="binding site" evidence="6">
    <location>
        <position position="215"/>
    </location>
    <ligand>
        <name>substrate</name>
    </ligand>
</feature>
<dbReference type="RefSeq" id="WP_269312155.1">
    <property type="nucleotide sequence ID" value="NZ_CP114052.1"/>
</dbReference>
<comment type="similarity">
    <text evidence="6">Belongs to the peptidase M24A family. Methionine aminopeptidase type 1 subfamily.</text>
</comment>
<dbReference type="Pfam" id="PF02810">
    <property type="entry name" value="SEC-C"/>
    <property type="match status" value="1"/>
</dbReference>
<comment type="catalytic activity">
    <reaction evidence="6 7">
        <text>Release of N-terminal amino acids, preferentially methionine, from peptides and arylamides.</text>
        <dbReference type="EC" id="3.4.11.18"/>
    </reaction>
</comment>
<dbReference type="Gene3D" id="3.10.450.50">
    <property type="match status" value="1"/>
</dbReference>
<feature type="binding site" evidence="6">
    <location>
        <position position="145"/>
    </location>
    <ligand>
        <name>a divalent metal cation</name>
        <dbReference type="ChEBI" id="CHEBI:60240"/>
        <label>1</label>
    </ligand>
</feature>
<dbReference type="NCBIfam" id="NF008970">
    <property type="entry name" value="PRK12318.1"/>
    <property type="match status" value="1"/>
</dbReference>
<keyword evidence="2 6" id="KW-0031">Aminopeptidase</keyword>
<evidence type="ECO:0000313" key="9">
    <source>
        <dbReference type="EMBL" id="WAW15484.1"/>
    </source>
</evidence>
<feature type="binding site" evidence="6">
    <location>
        <position position="273"/>
    </location>
    <ligand>
        <name>a divalent metal cation</name>
        <dbReference type="ChEBI" id="CHEBI:60240"/>
        <label>1</label>
    </ligand>
</feature>
<feature type="binding site" evidence="6">
    <location>
        <position position="134"/>
    </location>
    <ligand>
        <name>a divalent metal cation</name>
        <dbReference type="ChEBI" id="CHEBI:60240"/>
        <label>1</label>
    </ligand>
</feature>
<organism evidence="9 10">
    <name type="scientific">Peptostreptococcus equinus</name>
    <dbReference type="NCBI Taxonomy" id="3003601"/>
    <lineage>
        <taxon>Bacteria</taxon>
        <taxon>Bacillati</taxon>
        <taxon>Bacillota</taxon>
        <taxon>Clostridia</taxon>
        <taxon>Peptostreptococcales</taxon>
        <taxon>Peptostreptococcaceae</taxon>
        <taxon>Peptostreptococcus</taxon>
    </lineage>
</organism>
<evidence type="ECO:0000256" key="4">
    <source>
        <dbReference type="ARBA" id="ARBA00022723"/>
    </source>
</evidence>
<dbReference type="CDD" id="cd01086">
    <property type="entry name" value="MetAP1"/>
    <property type="match status" value="1"/>
</dbReference>
<dbReference type="Proteomes" id="UP001164187">
    <property type="component" value="Chromosome"/>
</dbReference>
<comment type="function">
    <text evidence="1 6">Removes the N-terminal methionine from nascent proteins. The N-terminal methionine is often cleaved when the second residue in the primary sequence is small and uncharged (Met-Ala-, Cys, Gly, Pro, Ser, Thr, or Val). Requires deformylation of the N(alpha)-formylated initiator methionine before it can be hydrolyzed.</text>
</comment>
<comment type="subunit">
    <text evidence="6">Monomer.</text>
</comment>
<evidence type="ECO:0000256" key="7">
    <source>
        <dbReference type="RuleBase" id="RU003653"/>
    </source>
</evidence>
<dbReference type="EC" id="3.4.11.18" evidence="6 7"/>
<evidence type="ECO:0000256" key="1">
    <source>
        <dbReference type="ARBA" id="ARBA00002521"/>
    </source>
</evidence>
<dbReference type="InterPro" id="IPR036005">
    <property type="entry name" value="Creatinase/aminopeptidase-like"/>
</dbReference>
<dbReference type="PRINTS" id="PR00599">
    <property type="entry name" value="MAPEPTIDASE"/>
</dbReference>
<dbReference type="EMBL" id="CP114052">
    <property type="protein sequence ID" value="WAW15484.1"/>
    <property type="molecule type" value="Genomic_DNA"/>
</dbReference>
<accession>A0ABY7JQR0</accession>
<keyword evidence="10" id="KW-1185">Reference proteome</keyword>
<reference evidence="9" key="1">
    <citation type="submission" date="2022-12" db="EMBL/GenBank/DDBJ databases">
        <title>Peptostreptococcus.</title>
        <authorList>
            <person name="Lee S.H."/>
        </authorList>
    </citation>
    <scope>NUCLEOTIDE SEQUENCE</scope>
    <source>
        <strain evidence="9">CBA3647</strain>
    </source>
</reference>
<gene>
    <name evidence="6" type="primary">map</name>
    <name evidence="9" type="ORF">O0R46_03300</name>
</gene>
<feature type="binding site" evidence="6">
    <location>
        <position position="241"/>
    </location>
    <ligand>
        <name>a divalent metal cation</name>
        <dbReference type="ChEBI" id="CHEBI:60240"/>
        <label>2</label>
        <note>catalytic</note>
    </ligand>
</feature>
<dbReference type="PANTHER" id="PTHR43330:SF8">
    <property type="entry name" value="METHIONINE AMINOPEPTIDASE 1D, MITOCHONDRIAL"/>
    <property type="match status" value="1"/>
</dbReference>
<evidence type="ECO:0000259" key="8">
    <source>
        <dbReference type="Pfam" id="PF00557"/>
    </source>
</evidence>
<proteinExistence type="inferred from homology"/>
<keyword evidence="4 6" id="KW-0479">Metal-binding</keyword>
<dbReference type="SUPFAM" id="SSF103642">
    <property type="entry name" value="Sec-C motif"/>
    <property type="match status" value="1"/>
</dbReference>
<keyword evidence="5 6" id="KW-0378">Hydrolase</keyword>
<feature type="binding site" evidence="6">
    <location>
        <position position="116"/>
    </location>
    <ligand>
        <name>substrate</name>
    </ligand>
</feature>
<keyword evidence="3 6" id="KW-0645">Protease</keyword>
<evidence type="ECO:0000256" key="5">
    <source>
        <dbReference type="ARBA" id="ARBA00022801"/>
    </source>
</evidence>
<dbReference type="Pfam" id="PF00557">
    <property type="entry name" value="Peptidase_M24"/>
    <property type="match status" value="1"/>
</dbReference>
<dbReference type="PROSITE" id="PS00680">
    <property type="entry name" value="MAP_1"/>
    <property type="match status" value="1"/>
</dbReference>
<evidence type="ECO:0000256" key="3">
    <source>
        <dbReference type="ARBA" id="ARBA00022670"/>
    </source>
</evidence>
<dbReference type="NCBIfam" id="TIGR00500">
    <property type="entry name" value="met_pdase_I"/>
    <property type="match status" value="1"/>
</dbReference>
<evidence type="ECO:0000256" key="6">
    <source>
        <dbReference type="HAMAP-Rule" id="MF_01974"/>
    </source>
</evidence>
<comment type="cofactor">
    <cofactor evidence="6">
        <name>Co(2+)</name>
        <dbReference type="ChEBI" id="CHEBI:48828"/>
    </cofactor>
    <cofactor evidence="6">
        <name>Zn(2+)</name>
        <dbReference type="ChEBI" id="CHEBI:29105"/>
    </cofactor>
    <cofactor evidence="6">
        <name>Mn(2+)</name>
        <dbReference type="ChEBI" id="CHEBI:29035"/>
    </cofactor>
    <cofactor evidence="6">
        <name>Fe(2+)</name>
        <dbReference type="ChEBI" id="CHEBI:29033"/>
    </cofactor>
    <text evidence="6">Binds 2 divalent metal cations per subunit. Has a high-affinity and a low affinity metal-binding site. The true nature of the physiological cofactor is under debate. The enzyme is active with cobalt, zinc, manganese or divalent iron ions. Most likely, methionine aminopeptidases function as mononuclear Fe(2+)-metalloproteases under physiological conditions, and the catalytically relevant metal-binding site has been assigned to the histidine-containing high-affinity site.</text>
</comment>
<dbReference type="SUPFAM" id="SSF55920">
    <property type="entry name" value="Creatinase/aminopeptidase"/>
    <property type="match status" value="1"/>
</dbReference>